<dbReference type="Gene3D" id="2.160.20.80">
    <property type="entry name" value="E3 ubiquitin-protein ligase SopA"/>
    <property type="match status" value="1"/>
</dbReference>
<dbReference type="RefSeq" id="WP_168569182.1">
    <property type="nucleotide sequence ID" value="NZ_CP051167.1"/>
</dbReference>
<dbReference type="Proteomes" id="UP000500857">
    <property type="component" value="Chromosome"/>
</dbReference>
<reference evidence="2 3" key="1">
    <citation type="submission" date="2020-04" db="EMBL/GenBank/DDBJ databases">
        <authorList>
            <person name="Basu S."/>
            <person name="Maruthanayagam V."/>
            <person name="Chakraborty S."/>
            <person name="Pramanik A."/>
            <person name="Mukherjee J."/>
            <person name="Brink B."/>
        </authorList>
    </citation>
    <scope>NUCLEOTIDE SEQUENCE [LARGE SCALE GENOMIC DNA]</scope>
    <source>
        <strain evidence="2 3">AP17</strain>
    </source>
</reference>
<dbReference type="PANTHER" id="PTHR14136">
    <property type="entry name" value="BTB_POZ DOMAIN-CONTAINING PROTEIN KCTD9"/>
    <property type="match status" value="1"/>
</dbReference>
<evidence type="ECO:0000256" key="1">
    <source>
        <dbReference type="SAM" id="Phobius"/>
    </source>
</evidence>
<evidence type="ECO:0000313" key="2">
    <source>
        <dbReference type="EMBL" id="QIZ71027.1"/>
    </source>
</evidence>
<organism evidence="2 3">
    <name type="scientific">Oxynema aestuarii AP17</name>
    <dbReference type="NCBI Taxonomy" id="2064643"/>
    <lineage>
        <taxon>Bacteria</taxon>
        <taxon>Bacillati</taxon>
        <taxon>Cyanobacteriota</taxon>
        <taxon>Cyanophyceae</taxon>
        <taxon>Oscillatoriophycideae</taxon>
        <taxon>Oscillatoriales</taxon>
        <taxon>Oscillatoriaceae</taxon>
        <taxon>Oxynema</taxon>
        <taxon>Oxynema aestuarii</taxon>
    </lineage>
</organism>
<dbReference type="PANTHER" id="PTHR14136:SF17">
    <property type="entry name" value="BTB_POZ DOMAIN-CONTAINING PROTEIN KCTD9"/>
    <property type="match status" value="1"/>
</dbReference>
<keyword evidence="3" id="KW-1185">Reference proteome</keyword>
<dbReference type="KEGG" id="oxy:HCG48_10860"/>
<gene>
    <name evidence="2" type="ORF">HCG48_10860</name>
</gene>
<feature type="transmembrane region" description="Helical" evidence="1">
    <location>
        <begin position="21"/>
        <end position="46"/>
    </location>
</feature>
<dbReference type="SUPFAM" id="SSF141571">
    <property type="entry name" value="Pentapeptide repeat-like"/>
    <property type="match status" value="1"/>
</dbReference>
<name>A0A6H1TY03_9CYAN</name>
<sequence length="220" mass="24140">MEDNRQNSLQKDSRSPWQKWINPRSCALGCVCYLAGFMTVPAILIADSNRPEIKKERFLNREINSCQNCDLAFEDFALRNFNEADFSGANLQEAIFGATQLSDANFSKANLERAILRQANLARANFEGANLSQADFSCGAGTCTYLSDTNFRHANLTGANFQAVGFTPAGETGLPNVDFTGADLTRADFTYASVKGALMEKVKLCETTMPDGTISNRDCQ</sequence>
<proteinExistence type="predicted"/>
<keyword evidence="1" id="KW-1133">Transmembrane helix</keyword>
<accession>A0A6H1TY03</accession>
<dbReference type="Pfam" id="PF00805">
    <property type="entry name" value="Pentapeptide"/>
    <property type="match status" value="4"/>
</dbReference>
<keyword evidence="1" id="KW-0472">Membrane</keyword>
<dbReference type="InterPro" id="IPR051082">
    <property type="entry name" value="Pentapeptide-BTB/POZ_domain"/>
</dbReference>
<protein>
    <submittedName>
        <fullName evidence="2">Pentapeptide repeat-containing protein</fullName>
    </submittedName>
</protein>
<dbReference type="EMBL" id="CP051167">
    <property type="protein sequence ID" value="QIZ71027.1"/>
    <property type="molecule type" value="Genomic_DNA"/>
</dbReference>
<dbReference type="InterPro" id="IPR001646">
    <property type="entry name" value="5peptide_repeat"/>
</dbReference>
<dbReference type="AlphaFoldDB" id="A0A6H1TY03"/>
<keyword evidence="1" id="KW-0812">Transmembrane</keyword>
<evidence type="ECO:0000313" key="3">
    <source>
        <dbReference type="Proteomes" id="UP000500857"/>
    </source>
</evidence>